<evidence type="ECO:0000313" key="3">
    <source>
        <dbReference type="EMBL" id="TFE43585.1"/>
    </source>
</evidence>
<dbReference type="GO" id="GO:0005524">
    <property type="term" value="F:ATP binding"/>
    <property type="evidence" value="ECO:0007669"/>
    <property type="project" value="InterPro"/>
</dbReference>
<keyword evidence="3" id="KW-0347">Helicase</keyword>
<protein>
    <submittedName>
        <fullName evidence="3">ATP-dependent helicase</fullName>
    </submittedName>
</protein>
<dbReference type="Gene3D" id="3.40.50.300">
    <property type="entry name" value="P-loop containing nucleotide triphosphate hydrolases"/>
    <property type="match status" value="2"/>
</dbReference>
<dbReference type="GeneID" id="97307201"/>
<accession>A0A4Y8N1Q9</accession>
<name>A0A4Y8N1Q9_9BURK</name>
<reference evidence="3 4" key="1">
    <citation type="submission" date="2019-03" db="EMBL/GenBank/DDBJ databases">
        <title>Complete Genome Sequence of Paraburkholderia dipogonis ICMP 19430T, a Nitrogen-fixing Symbiont of the South African Invasive Legume Dipogon lignosus in New Zealand.</title>
        <authorList>
            <person name="De Meyer S.E."/>
        </authorList>
    </citation>
    <scope>NUCLEOTIDE SEQUENCE [LARGE SCALE GENOMIC DNA]</scope>
    <source>
        <strain evidence="3 4">ICMP 19430</strain>
    </source>
</reference>
<dbReference type="InterPro" id="IPR014001">
    <property type="entry name" value="Helicase_ATP-bd"/>
</dbReference>
<dbReference type="PROSITE" id="PS51194">
    <property type="entry name" value="HELICASE_CTER"/>
    <property type="match status" value="1"/>
</dbReference>
<feature type="domain" description="Helicase ATP-binding" evidence="1">
    <location>
        <begin position="30"/>
        <end position="177"/>
    </location>
</feature>
<feature type="domain" description="Helicase C-terminal" evidence="2">
    <location>
        <begin position="213"/>
        <end position="376"/>
    </location>
</feature>
<dbReference type="Proteomes" id="UP000297385">
    <property type="component" value="Unassembled WGS sequence"/>
</dbReference>
<dbReference type="RefSeq" id="WP_134455535.1">
    <property type="nucleotide sequence ID" value="NZ_JBHMFL010000042.1"/>
</dbReference>
<dbReference type="InterPro" id="IPR027417">
    <property type="entry name" value="P-loop_NTPase"/>
</dbReference>
<dbReference type="GO" id="GO:0005829">
    <property type="term" value="C:cytosol"/>
    <property type="evidence" value="ECO:0007669"/>
    <property type="project" value="TreeGrafter"/>
</dbReference>
<organism evidence="3 4">
    <name type="scientific">Paraburkholderia dipogonis</name>
    <dbReference type="NCBI Taxonomy" id="1211383"/>
    <lineage>
        <taxon>Bacteria</taxon>
        <taxon>Pseudomonadati</taxon>
        <taxon>Pseudomonadota</taxon>
        <taxon>Betaproteobacteria</taxon>
        <taxon>Burkholderiales</taxon>
        <taxon>Burkholderiaceae</taxon>
        <taxon>Paraburkholderia</taxon>
    </lineage>
</organism>
<dbReference type="SMART" id="SM00490">
    <property type="entry name" value="HELICc"/>
    <property type="match status" value="1"/>
</dbReference>
<dbReference type="InterPro" id="IPR001650">
    <property type="entry name" value="Helicase_C-like"/>
</dbReference>
<dbReference type="PANTHER" id="PTHR47396:SF1">
    <property type="entry name" value="ATP-DEPENDENT HELICASE IRC3-RELATED"/>
    <property type="match status" value="1"/>
</dbReference>
<sequence length="513" mass="57624">MREATPEELAAFEHFGLRQYQIEAVLRVSDAYRNGARNVLLCAPTAAGKTRISACVAYLASNNGKHSHFVVDRENLVDQTSRTFDQFGVAHGIVKQNHWRYRPYERAQILSVQTVMRRGWPDDPKPKFIIVDECHTVHAPTKDRLAAGDARGLGLTATPFTKGLGQIYDTLINVETTNRLIEQGALVPFRIFSPSKPNMDGVKVNAGEWEQKEATKRALEVVGDCVAEYLKHGNNQKFICSAITVDHAREIHRQFTAAGIQCVVYTSRETDAECDEIVSEFSKPDSFIRGLITVSKATKGFDVPDVGCVIMCRPLRKSLADHIQLLGRGLRTSLGTGKTECIVLDHSGNCERFWDEMNEFFETGALELDDGKKKPKSEKKKPKAEDVMVKCPHCAHLHKARPACPNCGHEYPKRTTVEHVAGTLEEMLASGNQRKLTTEIWPMVCHYARLKSTDVQLANKKAYAMYKELTGAWPKADFFETIPVLPTPEVARKFVNMDKRYWIRRHAAARKAA</sequence>
<keyword evidence="3" id="KW-0378">Hydrolase</keyword>
<keyword evidence="3" id="KW-0067">ATP-binding</keyword>
<dbReference type="SMART" id="SM00487">
    <property type="entry name" value="DEXDc"/>
    <property type="match status" value="1"/>
</dbReference>
<evidence type="ECO:0000259" key="2">
    <source>
        <dbReference type="PROSITE" id="PS51194"/>
    </source>
</evidence>
<dbReference type="GO" id="GO:0003677">
    <property type="term" value="F:DNA binding"/>
    <property type="evidence" value="ECO:0007669"/>
    <property type="project" value="InterPro"/>
</dbReference>
<dbReference type="EMBL" id="SNVI01000001">
    <property type="protein sequence ID" value="TFE43585.1"/>
    <property type="molecule type" value="Genomic_DNA"/>
</dbReference>
<dbReference type="AlphaFoldDB" id="A0A4Y8N1Q9"/>
<dbReference type="Pfam" id="PF00271">
    <property type="entry name" value="Helicase_C"/>
    <property type="match status" value="1"/>
</dbReference>
<dbReference type="SUPFAM" id="SSF52540">
    <property type="entry name" value="P-loop containing nucleoside triphosphate hydrolases"/>
    <property type="match status" value="1"/>
</dbReference>
<dbReference type="PROSITE" id="PS51192">
    <property type="entry name" value="HELICASE_ATP_BIND_1"/>
    <property type="match status" value="1"/>
</dbReference>
<evidence type="ECO:0000313" key="4">
    <source>
        <dbReference type="Proteomes" id="UP000297385"/>
    </source>
</evidence>
<evidence type="ECO:0000259" key="1">
    <source>
        <dbReference type="PROSITE" id="PS51192"/>
    </source>
</evidence>
<keyword evidence="3" id="KW-0547">Nucleotide-binding</keyword>
<dbReference type="GO" id="GO:0016787">
    <property type="term" value="F:hydrolase activity"/>
    <property type="evidence" value="ECO:0007669"/>
    <property type="project" value="InterPro"/>
</dbReference>
<gene>
    <name evidence="3" type="ORF">E2553_00170</name>
</gene>
<dbReference type="InterPro" id="IPR006935">
    <property type="entry name" value="Helicase/UvrB_N"/>
</dbReference>
<dbReference type="Pfam" id="PF04851">
    <property type="entry name" value="ResIII"/>
    <property type="match status" value="1"/>
</dbReference>
<dbReference type="PANTHER" id="PTHR47396">
    <property type="entry name" value="TYPE I RESTRICTION ENZYME ECOKI R PROTEIN"/>
    <property type="match status" value="1"/>
</dbReference>
<comment type="caution">
    <text evidence="3">The sequence shown here is derived from an EMBL/GenBank/DDBJ whole genome shotgun (WGS) entry which is preliminary data.</text>
</comment>
<proteinExistence type="predicted"/>
<dbReference type="InterPro" id="IPR050742">
    <property type="entry name" value="Helicase_Restrict-Modif_Enz"/>
</dbReference>
<dbReference type="GO" id="GO:0004386">
    <property type="term" value="F:helicase activity"/>
    <property type="evidence" value="ECO:0007669"/>
    <property type="project" value="UniProtKB-KW"/>
</dbReference>